<evidence type="ECO:0000313" key="9">
    <source>
        <dbReference type="Proteomes" id="UP001236663"/>
    </source>
</evidence>
<proteinExistence type="inferred from homology"/>
<comment type="cofactor">
    <cofactor evidence="2 7">
        <name>Mg(2+)</name>
        <dbReference type="ChEBI" id="CHEBI:18420"/>
    </cofactor>
</comment>
<dbReference type="PANTHER" id="PTHR20854">
    <property type="entry name" value="INOSITOL MONOPHOSPHATASE"/>
    <property type="match status" value="1"/>
</dbReference>
<dbReference type="GO" id="GO:0016787">
    <property type="term" value="F:hydrolase activity"/>
    <property type="evidence" value="ECO:0007669"/>
    <property type="project" value="UniProtKB-KW"/>
</dbReference>
<dbReference type="EC" id="3.1.3.25" evidence="7"/>
<name>A0ABT8C6J4_9BACT</name>
<dbReference type="InterPro" id="IPR020583">
    <property type="entry name" value="Inositol_monoP_metal-BS"/>
</dbReference>
<dbReference type="Gene3D" id="3.30.540.10">
    <property type="entry name" value="Fructose-1,6-Bisphosphatase, subunit A, domain 1"/>
    <property type="match status" value="1"/>
</dbReference>
<evidence type="ECO:0000256" key="1">
    <source>
        <dbReference type="ARBA" id="ARBA00001033"/>
    </source>
</evidence>
<dbReference type="Gene3D" id="3.40.190.80">
    <property type="match status" value="1"/>
</dbReference>
<dbReference type="InterPro" id="IPR022337">
    <property type="entry name" value="Inositol_monophosphatase_SuhB"/>
</dbReference>
<protein>
    <recommendedName>
        <fullName evidence="7">Inositol-1-monophosphatase</fullName>
        <ecNumber evidence="7">3.1.3.25</ecNumber>
    </recommendedName>
</protein>
<keyword evidence="5 7" id="KW-0378">Hydrolase</keyword>
<dbReference type="Pfam" id="PF00459">
    <property type="entry name" value="Inositol_P"/>
    <property type="match status" value="1"/>
</dbReference>
<dbReference type="PANTHER" id="PTHR20854:SF4">
    <property type="entry name" value="INOSITOL-1-MONOPHOSPHATASE-RELATED"/>
    <property type="match status" value="1"/>
</dbReference>
<comment type="catalytic activity">
    <reaction evidence="1 7">
        <text>a myo-inositol phosphate + H2O = myo-inositol + phosphate</text>
        <dbReference type="Rhea" id="RHEA:24056"/>
        <dbReference type="ChEBI" id="CHEBI:15377"/>
        <dbReference type="ChEBI" id="CHEBI:17268"/>
        <dbReference type="ChEBI" id="CHEBI:43474"/>
        <dbReference type="ChEBI" id="CHEBI:84139"/>
        <dbReference type="EC" id="3.1.3.25"/>
    </reaction>
</comment>
<dbReference type="RefSeq" id="WP_163384436.1">
    <property type="nucleotide sequence ID" value="NZ_JAUFQS010000007.1"/>
</dbReference>
<reference evidence="9" key="1">
    <citation type="journal article" date="2019" name="Int. J. Syst. Evol. Microbiol.">
        <title>The Global Catalogue of Microorganisms (GCM) 10K type strain sequencing project: providing services to taxonomists for standard genome sequencing and annotation.</title>
        <authorList>
            <consortium name="The Broad Institute Genomics Platform"/>
            <consortium name="The Broad Institute Genome Sequencing Center for Infectious Disease"/>
            <person name="Wu L."/>
            <person name="Ma J."/>
        </authorList>
    </citation>
    <scope>NUCLEOTIDE SEQUENCE [LARGE SCALE GENOMIC DNA]</scope>
    <source>
        <strain evidence="9">CECT 7706</strain>
    </source>
</reference>
<organism evidence="8 9">
    <name type="scientific">Cyclobacterium jeungdonense</name>
    <dbReference type="NCBI Taxonomy" id="708087"/>
    <lineage>
        <taxon>Bacteria</taxon>
        <taxon>Pseudomonadati</taxon>
        <taxon>Bacteroidota</taxon>
        <taxon>Cytophagia</taxon>
        <taxon>Cytophagales</taxon>
        <taxon>Cyclobacteriaceae</taxon>
        <taxon>Cyclobacterium</taxon>
    </lineage>
</organism>
<gene>
    <name evidence="8" type="ORF">QWZ15_09215</name>
</gene>
<evidence type="ECO:0000256" key="4">
    <source>
        <dbReference type="ARBA" id="ARBA00022723"/>
    </source>
</evidence>
<accession>A0ABT8C6J4</accession>
<evidence type="ECO:0000313" key="8">
    <source>
        <dbReference type="EMBL" id="MDN3688007.1"/>
    </source>
</evidence>
<dbReference type="PROSITE" id="PS00630">
    <property type="entry name" value="IMP_2"/>
    <property type="match status" value="1"/>
</dbReference>
<evidence type="ECO:0000256" key="5">
    <source>
        <dbReference type="ARBA" id="ARBA00022801"/>
    </source>
</evidence>
<dbReference type="Proteomes" id="UP001236663">
    <property type="component" value="Unassembled WGS sequence"/>
</dbReference>
<dbReference type="InterPro" id="IPR000760">
    <property type="entry name" value="Inositol_monophosphatase-like"/>
</dbReference>
<comment type="caution">
    <text evidence="8">The sequence shown here is derived from an EMBL/GenBank/DDBJ whole genome shotgun (WGS) entry which is preliminary data.</text>
</comment>
<keyword evidence="9" id="KW-1185">Reference proteome</keyword>
<evidence type="ECO:0000256" key="2">
    <source>
        <dbReference type="ARBA" id="ARBA00001946"/>
    </source>
</evidence>
<evidence type="ECO:0000256" key="7">
    <source>
        <dbReference type="RuleBase" id="RU364068"/>
    </source>
</evidence>
<dbReference type="PRINTS" id="PR00377">
    <property type="entry name" value="IMPHPHTASES"/>
</dbReference>
<keyword evidence="4 7" id="KW-0479">Metal-binding</keyword>
<dbReference type="CDD" id="cd01639">
    <property type="entry name" value="IMPase"/>
    <property type="match status" value="1"/>
</dbReference>
<sequence length="267" mass="29065">MKSIELERITQQVASLARHAGAFIREEGRNFSLEKVEQKGFNDLVSYVDKGAEEIIVKGLSEILPQAGFITEEGTKLDTSRELTWIVDPLDGTTNFVHGIPVFAVSIALAKDTEILSGVVYEINLDECFAAYKGAPATCNGVPIRVSETDQLANSLVATGFPYNDGGKTARYLDLLSYFLRNTHGLRRLGSAAVDLCYVACGRVEGYLEYNLQSYDIAAGTLIVKQAGGEISDFNGGDNYLFGGQILASNAKIHEDLILAIESHFEL</sequence>
<dbReference type="PROSITE" id="PS00629">
    <property type="entry name" value="IMP_1"/>
    <property type="match status" value="1"/>
</dbReference>
<evidence type="ECO:0000256" key="3">
    <source>
        <dbReference type="ARBA" id="ARBA00009759"/>
    </source>
</evidence>
<dbReference type="InterPro" id="IPR020550">
    <property type="entry name" value="Inositol_monophosphatase_CS"/>
</dbReference>
<dbReference type="InterPro" id="IPR033942">
    <property type="entry name" value="IMPase"/>
</dbReference>
<keyword evidence="6 7" id="KW-0460">Magnesium</keyword>
<dbReference type="EMBL" id="JAUFQS010000007">
    <property type="protein sequence ID" value="MDN3688007.1"/>
    <property type="molecule type" value="Genomic_DNA"/>
</dbReference>
<comment type="similarity">
    <text evidence="3 7">Belongs to the inositol monophosphatase superfamily.</text>
</comment>
<dbReference type="PRINTS" id="PR01959">
    <property type="entry name" value="SBIMPHPHTASE"/>
</dbReference>
<dbReference type="SUPFAM" id="SSF56655">
    <property type="entry name" value="Carbohydrate phosphatase"/>
    <property type="match status" value="1"/>
</dbReference>
<evidence type="ECO:0000256" key="6">
    <source>
        <dbReference type="ARBA" id="ARBA00022842"/>
    </source>
</evidence>